<dbReference type="Proteomes" id="UP000287651">
    <property type="component" value="Unassembled WGS sequence"/>
</dbReference>
<feature type="non-terminal residue" evidence="1">
    <location>
        <position position="1"/>
    </location>
</feature>
<organism evidence="1 2">
    <name type="scientific">Ensete ventricosum</name>
    <name type="common">Abyssinian banana</name>
    <name type="synonym">Musa ensete</name>
    <dbReference type="NCBI Taxonomy" id="4639"/>
    <lineage>
        <taxon>Eukaryota</taxon>
        <taxon>Viridiplantae</taxon>
        <taxon>Streptophyta</taxon>
        <taxon>Embryophyta</taxon>
        <taxon>Tracheophyta</taxon>
        <taxon>Spermatophyta</taxon>
        <taxon>Magnoliopsida</taxon>
        <taxon>Liliopsida</taxon>
        <taxon>Zingiberales</taxon>
        <taxon>Musaceae</taxon>
        <taxon>Ensete</taxon>
    </lineage>
</organism>
<comment type="caution">
    <text evidence="1">The sequence shown here is derived from an EMBL/GenBank/DDBJ whole genome shotgun (WGS) entry which is preliminary data.</text>
</comment>
<name>A0A426YWX2_ENSVE</name>
<dbReference type="EMBL" id="AMZH03009744">
    <property type="protein sequence ID" value="RRT56181.1"/>
    <property type="molecule type" value="Genomic_DNA"/>
</dbReference>
<proteinExistence type="predicted"/>
<accession>A0A426YWX2</accession>
<gene>
    <name evidence="1" type="ORF">B296_00014247</name>
</gene>
<protein>
    <submittedName>
        <fullName evidence="1">Uncharacterized protein</fullName>
    </submittedName>
</protein>
<dbReference type="AlphaFoldDB" id="A0A426YWX2"/>
<evidence type="ECO:0000313" key="2">
    <source>
        <dbReference type="Proteomes" id="UP000287651"/>
    </source>
</evidence>
<reference evidence="1 2" key="1">
    <citation type="journal article" date="2014" name="Agronomy (Basel)">
        <title>A Draft Genome Sequence for Ensete ventricosum, the Drought-Tolerant Tree Against Hunger.</title>
        <authorList>
            <person name="Harrison J."/>
            <person name="Moore K.A."/>
            <person name="Paszkiewicz K."/>
            <person name="Jones T."/>
            <person name="Grant M."/>
            <person name="Ambacheew D."/>
            <person name="Muzemil S."/>
            <person name="Studholme D.J."/>
        </authorList>
    </citation>
    <scope>NUCLEOTIDE SEQUENCE [LARGE SCALE GENOMIC DNA]</scope>
</reference>
<evidence type="ECO:0000313" key="1">
    <source>
        <dbReference type="EMBL" id="RRT56181.1"/>
    </source>
</evidence>
<sequence>NTTVIKFAKVEAQLVLYASSQKFKILTIPNVLGHGKSYEHSFMKKYDGYKLCMKLRFDRVFMNHIGNSK</sequence>